<feature type="transmembrane region" description="Helical" evidence="1">
    <location>
        <begin position="112"/>
        <end position="133"/>
    </location>
</feature>
<name>A0ABW7J751_9VIBR</name>
<accession>A0ABW7J751</accession>
<keyword evidence="1" id="KW-0472">Membrane</keyword>
<comment type="caution">
    <text evidence="2">The sequence shown here is derived from an EMBL/GenBank/DDBJ whole genome shotgun (WGS) entry which is preliminary data.</text>
</comment>
<reference evidence="2 3" key="1">
    <citation type="submission" date="2024-10" db="EMBL/GenBank/DDBJ databases">
        <authorList>
            <person name="Yibar A."/>
            <person name="Saticioglu I.B."/>
            <person name="Duman M."/>
            <person name="Ajmi N."/>
            <person name="Gurler F."/>
            <person name="Ay H."/>
            <person name="Onuk E."/>
            <person name="Guler S."/>
            <person name="Romalde J.L."/>
        </authorList>
    </citation>
    <scope>NUCLEOTIDE SEQUENCE [LARGE SCALE GENOMIC DNA]</scope>
    <source>
        <strain evidence="2 3">1-TCBS-A</strain>
    </source>
</reference>
<evidence type="ECO:0000256" key="1">
    <source>
        <dbReference type="SAM" id="Phobius"/>
    </source>
</evidence>
<evidence type="ECO:0000313" key="2">
    <source>
        <dbReference type="EMBL" id="MFH0270913.1"/>
    </source>
</evidence>
<protein>
    <submittedName>
        <fullName evidence="2">Uncharacterized protein</fullName>
    </submittedName>
</protein>
<keyword evidence="1" id="KW-1133">Transmembrane helix</keyword>
<sequence>MIVTLIEVILIVVTYIISESFWTAGIAAAITIVGYILSGDGSNPLEKACSVFYLACVSGLVYVFGANAKNIASYVSEDMFGEMKSGLIVLGDALSTGATPPFDITGNGLTDLTIFIFGFAIIELVFQIVRLGIKKHK</sequence>
<dbReference type="RefSeq" id="WP_394631839.1">
    <property type="nucleotide sequence ID" value="NZ_JBIHSE010000001.1"/>
</dbReference>
<gene>
    <name evidence="2" type="ORF">ACGRHZ_06165</name>
</gene>
<organism evidence="2 3">
    <name type="scientific">Vibrio jasicida</name>
    <dbReference type="NCBI Taxonomy" id="766224"/>
    <lineage>
        <taxon>Bacteria</taxon>
        <taxon>Pseudomonadati</taxon>
        <taxon>Pseudomonadota</taxon>
        <taxon>Gammaproteobacteria</taxon>
        <taxon>Vibrionales</taxon>
        <taxon>Vibrionaceae</taxon>
        <taxon>Vibrio</taxon>
    </lineage>
</organism>
<evidence type="ECO:0000313" key="3">
    <source>
        <dbReference type="Proteomes" id="UP001607221"/>
    </source>
</evidence>
<feature type="transmembrane region" description="Helical" evidence="1">
    <location>
        <begin position="20"/>
        <end position="38"/>
    </location>
</feature>
<dbReference type="Proteomes" id="UP001607221">
    <property type="component" value="Unassembled WGS sequence"/>
</dbReference>
<keyword evidence="1" id="KW-0812">Transmembrane</keyword>
<dbReference type="EMBL" id="JBIHSE010000001">
    <property type="protein sequence ID" value="MFH0270913.1"/>
    <property type="molecule type" value="Genomic_DNA"/>
</dbReference>
<keyword evidence="3" id="KW-1185">Reference proteome</keyword>
<feature type="transmembrane region" description="Helical" evidence="1">
    <location>
        <begin position="50"/>
        <end position="68"/>
    </location>
</feature>
<proteinExistence type="predicted"/>